<proteinExistence type="inferred from homology"/>
<evidence type="ECO:0000256" key="7">
    <source>
        <dbReference type="ARBA" id="ARBA00023288"/>
    </source>
</evidence>
<evidence type="ECO:0000259" key="8">
    <source>
        <dbReference type="Pfam" id="PF05504"/>
    </source>
</evidence>
<evidence type="ECO:0000256" key="6">
    <source>
        <dbReference type="ARBA" id="ARBA00023139"/>
    </source>
</evidence>
<protein>
    <submittedName>
        <fullName evidence="10">Ger(X)C family spore germination protein</fullName>
    </submittedName>
</protein>
<dbReference type="InterPro" id="IPR038501">
    <property type="entry name" value="Spore_GerAC_C_sf"/>
</dbReference>
<evidence type="ECO:0000256" key="2">
    <source>
        <dbReference type="ARBA" id="ARBA00007886"/>
    </source>
</evidence>
<keyword evidence="3" id="KW-0309">Germination</keyword>
<organism evidence="10 11">
    <name type="scientific">Paenibacillus taichungensis</name>
    <dbReference type="NCBI Taxonomy" id="484184"/>
    <lineage>
        <taxon>Bacteria</taxon>
        <taxon>Bacillati</taxon>
        <taxon>Bacillota</taxon>
        <taxon>Bacilli</taxon>
        <taxon>Bacillales</taxon>
        <taxon>Paenibacillaceae</taxon>
        <taxon>Paenibacillus</taxon>
    </lineage>
</organism>
<dbReference type="RefSeq" id="WP_076288750.1">
    <property type="nucleotide sequence ID" value="NZ_CBCRYD010000026.1"/>
</dbReference>
<dbReference type="GeneID" id="97132844"/>
<dbReference type="Pfam" id="PF05504">
    <property type="entry name" value="Spore_GerAC"/>
    <property type="match status" value="1"/>
</dbReference>
<dbReference type="Gene3D" id="3.30.300.210">
    <property type="entry name" value="Nutrient germinant receptor protein C, domain 3"/>
    <property type="match status" value="1"/>
</dbReference>
<keyword evidence="7" id="KW-0449">Lipoprotein</keyword>
<feature type="domain" description="Spore germination protein N-terminal" evidence="9">
    <location>
        <begin position="23"/>
        <end position="197"/>
    </location>
</feature>
<sequence length="399" mass="45190">MKSVFLKLIVGGLTISCLTGCWDRVEINELAVVGLVGSEMDKKTHEQIVYYQIVNPEAFSSSSASGGSPVFTYTFRSQTKGAIGQKSSYMLPRKLFTDHYQSHIVTEAYAKEGMRSFLNYYERQFNRRSSLYLFITDSPLSEVMKTYTPLEKLPGRLLRSLISNTHKATGQISLKSRVKDLVENLDSSKVTVLPIVSLKGAKPPDHTTGSFENIDVSESNLILTGAALFNKDRMVGKITLWENGYYNMLKGETDTFFQSIDLKGSFVDLYANKVKTKQHLSLVNGEPVLNIEVTAQLAIRNNNQREKLDWDNVSQISNQFNQQIIENSHNLYKKAIRNKWDMFGLGDMIKYKRGRAWNFLQKQSEAWTQTKLQLTVRSTINDVGEIIDPFKEGEGNGTE</sequence>
<evidence type="ECO:0000313" key="11">
    <source>
        <dbReference type="Proteomes" id="UP000577724"/>
    </source>
</evidence>
<keyword evidence="5" id="KW-0472">Membrane</keyword>
<name>A0ABX2MQ86_9BACL</name>
<keyword evidence="6" id="KW-0564">Palmitate</keyword>
<evidence type="ECO:0000256" key="3">
    <source>
        <dbReference type="ARBA" id="ARBA00022544"/>
    </source>
</evidence>
<dbReference type="Pfam" id="PF25198">
    <property type="entry name" value="Spore_GerAC_N"/>
    <property type="match status" value="1"/>
</dbReference>
<dbReference type="EMBL" id="JABMCC010000114">
    <property type="protein sequence ID" value="NUU56184.1"/>
    <property type="molecule type" value="Genomic_DNA"/>
</dbReference>
<accession>A0ABX2MQ86</accession>
<dbReference type="PANTHER" id="PTHR35789">
    <property type="entry name" value="SPORE GERMINATION PROTEIN B3"/>
    <property type="match status" value="1"/>
</dbReference>
<dbReference type="InterPro" id="IPR046953">
    <property type="entry name" value="Spore_GerAC-like_C"/>
</dbReference>
<comment type="caution">
    <text evidence="10">The sequence shown here is derived from an EMBL/GenBank/DDBJ whole genome shotgun (WGS) entry which is preliminary data.</text>
</comment>
<reference evidence="10 11" key="1">
    <citation type="submission" date="2020-05" db="EMBL/GenBank/DDBJ databases">
        <title>Genome Sequencing of Type Strains.</title>
        <authorList>
            <person name="Lemaire J.F."/>
            <person name="Inderbitzin P."/>
            <person name="Gregorio O.A."/>
            <person name="Collins S.B."/>
            <person name="Wespe N."/>
            <person name="Knight-Connoni V."/>
        </authorList>
    </citation>
    <scope>NUCLEOTIDE SEQUENCE [LARGE SCALE GENOMIC DNA]</scope>
    <source>
        <strain evidence="10 11">DSM 19942</strain>
    </source>
</reference>
<comment type="similarity">
    <text evidence="2">Belongs to the GerABKC lipoprotein family.</text>
</comment>
<evidence type="ECO:0000256" key="5">
    <source>
        <dbReference type="ARBA" id="ARBA00023136"/>
    </source>
</evidence>
<dbReference type="PANTHER" id="PTHR35789:SF1">
    <property type="entry name" value="SPORE GERMINATION PROTEIN B3"/>
    <property type="match status" value="1"/>
</dbReference>
<evidence type="ECO:0000313" key="10">
    <source>
        <dbReference type="EMBL" id="NUU56184.1"/>
    </source>
</evidence>
<evidence type="ECO:0000256" key="4">
    <source>
        <dbReference type="ARBA" id="ARBA00022729"/>
    </source>
</evidence>
<dbReference type="Proteomes" id="UP000577724">
    <property type="component" value="Unassembled WGS sequence"/>
</dbReference>
<feature type="domain" description="Spore germination GerAC-like C-terminal" evidence="8">
    <location>
        <begin position="224"/>
        <end position="384"/>
    </location>
</feature>
<evidence type="ECO:0000259" key="9">
    <source>
        <dbReference type="Pfam" id="PF25198"/>
    </source>
</evidence>
<keyword evidence="11" id="KW-1185">Reference proteome</keyword>
<dbReference type="InterPro" id="IPR008844">
    <property type="entry name" value="Spore_GerAC-like"/>
</dbReference>
<gene>
    <name evidence="10" type="ORF">HP548_19090</name>
</gene>
<dbReference type="InterPro" id="IPR057336">
    <property type="entry name" value="GerAC_N"/>
</dbReference>
<keyword evidence="4" id="KW-0732">Signal</keyword>
<comment type="subcellular location">
    <subcellularLocation>
        <location evidence="1">Membrane</location>
        <topology evidence="1">Lipid-anchor</topology>
    </subcellularLocation>
</comment>
<evidence type="ECO:0000256" key="1">
    <source>
        <dbReference type="ARBA" id="ARBA00004635"/>
    </source>
</evidence>
<dbReference type="NCBIfam" id="TIGR02887">
    <property type="entry name" value="spore_ger_x_C"/>
    <property type="match status" value="1"/>
</dbReference>